<evidence type="ECO:0000313" key="1">
    <source>
        <dbReference type="EMBL" id="KAG7043986.1"/>
    </source>
</evidence>
<dbReference type="EMBL" id="JAESDN010000011">
    <property type="protein sequence ID" value="KAG7043986.1"/>
    <property type="molecule type" value="Genomic_DNA"/>
</dbReference>
<sequence>MVCGYTACAPPFYRSYSEALRMAGPDPNPFGMQNPARISAHCIYLSSQTNDRD</sequence>
<proteinExistence type="predicted"/>
<comment type="caution">
    <text evidence="1">The sequence shown here is derived from an EMBL/GenBank/DDBJ whole genome shotgun (WGS) entry which is preliminary data.</text>
</comment>
<reference evidence="1" key="1">
    <citation type="submission" date="2021-05" db="EMBL/GenBank/DDBJ databases">
        <title>Comparative genomics of three Colletotrichum scovillei strains and genetic complementation revealed genes involved fungal growth and virulence on chili pepper.</title>
        <authorList>
            <person name="Hsieh D.-K."/>
            <person name="Chuang S.-C."/>
            <person name="Chen C.-Y."/>
            <person name="Chao Y.-T."/>
            <person name="Lu M.-Y.J."/>
            <person name="Lee M.-H."/>
            <person name="Shih M.-C."/>
        </authorList>
    </citation>
    <scope>NUCLEOTIDE SEQUENCE</scope>
    <source>
        <strain evidence="1">Coll-153</strain>
    </source>
</reference>
<evidence type="ECO:0000313" key="2">
    <source>
        <dbReference type="Proteomes" id="UP000699042"/>
    </source>
</evidence>
<feature type="non-terminal residue" evidence="1">
    <location>
        <position position="1"/>
    </location>
</feature>
<dbReference type="AlphaFoldDB" id="A0A9P7QZL4"/>
<name>A0A9P7QZL4_9PEZI</name>
<gene>
    <name evidence="1" type="ORF">JMJ77_011806</name>
</gene>
<accession>A0A9P7QZL4</accession>
<keyword evidence="2" id="KW-1185">Reference proteome</keyword>
<organism evidence="1 2">
    <name type="scientific">Colletotrichum scovillei</name>
    <dbReference type="NCBI Taxonomy" id="1209932"/>
    <lineage>
        <taxon>Eukaryota</taxon>
        <taxon>Fungi</taxon>
        <taxon>Dikarya</taxon>
        <taxon>Ascomycota</taxon>
        <taxon>Pezizomycotina</taxon>
        <taxon>Sordariomycetes</taxon>
        <taxon>Hypocreomycetidae</taxon>
        <taxon>Glomerellales</taxon>
        <taxon>Glomerellaceae</taxon>
        <taxon>Colletotrichum</taxon>
        <taxon>Colletotrichum acutatum species complex</taxon>
    </lineage>
</organism>
<dbReference type="Proteomes" id="UP000699042">
    <property type="component" value="Unassembled WGS sequence"/>
</dbReference>
<protein>
    <submittedName>
        <fullName evidence="1">Uncharacterized protein</fullName>
    </submittedName>
</protein>